<reference evidence="7" key="1">
    <citation type="submission" date="2019-11" db="EMBL/GenBank/DDBJ databases">
        <title>The nuclear and mitochondrial genomes of Frieseomelitta varia - a highly eusocial stingless bee (Meliponini) with a permanently sterile worker caste.</title>
        <authorList>
            <person name="Freitas F.C.P."/>
            <person name="Lourenco A.P."/>
            <person name="Nunes F.M.F."/>
            <person name="Paschoal A.R."/>
            <person name="Abreu F.C.P."/>
            <person name="Barbin F.O."/>
            <person name="Bataglia L."/>
            <person name="Cardoso-Junior C.A.M."/>
            <person name="Cervoni M.S."/>
            <person name="Silva S.R."/>
            <person name="Dalarmi F."/>
            <person name="Del Lama M.A."/>
            <person name="Depintor T.S."/>
            <person name="Ferreira K.M."/>
            <person name="Goria P.S."/>
            <person name="Jaskot M.C."/>
            <person name="Lago D.C."/>
            <person name="Luna-Lucena D."/>
            <person name="Moda L.M."/>
            <person name="Nascimento L."/>
            <person name="Pedrino M."/>
            <person name="Rabico F.O."/>
            <person name="Sanches F.C."/>
            <person name="Santos D.E."/>
            <person name="Santos C.G."/>
            <person name="Vieira J."/>
            <person name="Lopes T.F."/>
            <person name="Barchuk A.R."/>
            <person name="Hartfelder K."/>
            <person name="Simoes Z.L.P."/>
            <person name="Bitondi M.M.G."/>
            <person name="Pinheiro D.G."/>
        </authorList>
    </citation>
    <scope>NUCLEOTIDE SEQUENCE</scope>
    <source>
        <strain evidence="7">USP_RPSP 00005682</strain>
        <tissue evidence="7">Whole individual</tissue>
    </source>
</reference>
<dbReference type="EMBL" id="WNWW01000177">
    <property type="protein sequence ID" value="KAF3429168.1"/>
    <property type="molecule type" value="Genomic_DNA"/>
</dbReference>
<dbReference type="GO" id="GO:0000175">
    <property type="term" value="F:3'-5'-RNA exonuclease activity"/>
    <property type="evidence" value="ECO:0007669"/>
    <property type="project" value="InterPro"/>
</dbReference>
<sequence length="209" mass="24340">MVALSGLDIEKDTILEIACLITDKDLNIVSEEFSLVINQPDVILENMNKWCINHHAKTGLTIESRCSKINLKDAEQMLLNFLKKYISNQTCPLAGNTIYMDRLFLLKLMPLVNDYLQYRIIDVSSIKELARRWHPTIYKNTPRKNCEHRALSDIKESINELKYYRNNLFISQGALLEIVCYFLEKSRSKSKKLYSKPYIKFTNGIILID</sequence>
<keyword evidence="2" id="KW-0540">Nuclease</keyword>
<dbReference type="CDD" id="cd06135">
    <property type="entry name" value="Orn"/>
    <property type="match status" value="1"/>
</dbReference>
<dbReference type="Pfam" id="PF00929">
    <property type="entry name" value="RNase_T"/>
    <property type="match status" value="1"/>
</dbReference>
<dbReference type="FunFam" id="3.30.420.10:FF:000003">
    <property type="entry name" value="Oligoribonuclease"/>
    <property type="match status" value="1"/>
</dbReference>
<protein>
    <recommendedName>
        <fullName evidence="5">Probable oligoribonuclease</fullName>
    </recommendedName>
</protein>
<dbReference type="PANTHER" id="PTHR11046">
    <property type="entry name" value="OLIGORIBONUCLEASE, MITOCHONDRIAL"/>
    <property type="match status" value="1"/>
</dbReference>
<gene>
    <name evidence="7" type="ORF">E2986_05196</name>
</gene>
<comment type="similarity">
    <text evidence="1">Belongs to the oligoribonuclease family.</text>
</comment>
<dbReference type="SMART" id="SM00479">
    <property type="entry name" value="EXOIII"/>
    <property type="match status" value="1"/>
</dbReference>
<name>A0A833SLX0_9HYME</name>
<dbReference type="InterPro" id="IPR013520">
    <property type="entry name" value="Ribonucl_H"/>
</dbReference>
<keyword evidence="8" id="KW-1185">Reference proteome</keyword>
<organism evidence="7 8">
    <name type="scientific">Frieseomelitta varia</name>
    <dbReference type="NCBI Taxonomy" id="561572"/>
    <lineage>
        <taxon>Eukaryota</taxon>
        <taxon>Metazoa</taxon>
        <taxon>Ecdysozoa</taxon>
        <taxon>Arthropoda</taxon>
        <taxon>Hexapoda</taxon>
        <taxon>Insecta</taxon>
        <taxon>Pterygota</taxon>
        <taxon>Neoptera</taxon>
        <taxon>Endopterygota</taxon>
        <taxon>Hymenoptera</taxon>
        <taxon>Apocrita</taxon>
        <taxon>Aculeata</taxon>
        <taxon>Apoidea</taxon>
        <taxon>Anthophila</taxon>
        <taxon>Apidae</taxon>
        <taxon>Frieseomelitta</taxon>
    </lineage>
</organism>
<dbReference type="AlphaFoldDB" id="A0A833SLX0"/>
<dbReference type="PANTHER" id="PTHR11046:SF0">
    <property type="entry name" value="OLIGORIBONUCLEASE, MITOCHONDRIAL"/>
    <property type="match status" value="1"/>
</dbReference>
<evidence type="ECO:0000313" key="8">
    <source>
        <dbReference type="Proteomes" id="UP000655588"/>
    </source>
</evidence>
<dbReference type="GO" id="GO:0005739">
    <property type="term" value="C:mitochondrion"/>
    <property type="evidence" value="ECO:0007669"/>
    <property type="project" value="TreeGrafter"/>
</dbReference>
<dbReference type="InterPro" id="IPR036397">
    <property type="entry name" value="RNaseH_sf"/>
</dbReference>
<dbReference type="Proteomes" id="UP000655588">
    <property type="component" value="Unassembled WGS sequence"/>
</dbReference>
<keyword evidence="4" id="KW-0269">Exonuclease</keyword>
<dbReference type="SUPFAM" id="SSF53098">
    <property type="entry name" value="Ribonuclease H-like"/>
    <property type="match status" value="1"/>
</dbReference>
<dbReference type="InterPro" id="IPR012337">
    <property type="entry name" value="RNaseH-like_sf"/>
</dbReference>
<evidence type="ECO:0000256" key="2">
    <source>
        <dbReference type="ARBA" id="ARBA00022722"/>
    </source>
</evidence>
<accession>A0A833SLX0</accession>
<dbReference type="InterPro" id="IPR022894">
    <property type="entry name" value="Oligoribonuclease"/>
</dbReference>
<evidence type="ECO:0000256" key="3">
    <source>
        <dbReference type="ARBA" id="ARBA00022801"/>
    </source>
</evidence>
<dbReference type="GO" id="GO:0003676">
    <property type="term" value="F:nucleic acid binding"/>
    <property type="evidence" value="ECO:0007669"/>
    <property type="project" value="InterPro"/>
</dbReference>
<evidence type="ECO:0000256" key="4">
    <source>
        <dbReference type="ARBA" id="ARBA00022839"/>
    </source>
</evidence>
<comment type="caution">
    <text evidence="7">The sequence shown here is derived from an EMBL/GenBank/DDBJ whole genome shotgun (WGS) entry which is preliminary data.</text>
</comment>
<evidence type="ECO:0000313" key="7">
    <source>
        <dbReference type="EMBL" id="KAF3429168.1"/>
    </source>
</evidence>
<feature type="domain" description="Exonuclease" evidence="6">
    <location>
        <begin position="1"/>
        <end position="170"/>
    </location>
</feature>
<evidence type="ECO:0000259" key="6">
    <source>
        <dbReference type="SMART" id="SM00479"/>
    </source>
</evidence>
<keyword evidence="3" id="KW-0378">Hydrolase</keyword>
<evidence type="ECO:0000256" key="1">
    <source>
        <dbReference type="ARBA" id="ARBA00009921"/>
    </source>
</evidence>
<proteinExistence type="inferred from homology"/>
<evidence type="ECO:0000256" key="5">
    <source>
        <dbReference type="ARBA" id="ARBA00072681"/>
    </source>
</evidence>
<dbReference type="Gene3D" id="3.30.420.10">
    <property type="entry name" value="Ribonuclease H-like superfamily/Ribonuclease H"/>
    <property type="match status" value="1"/>
</dbReference>
<dbReference type="NCBIfam" id="NF003765">
    <property type="entry name" value="PRK05359.1"/>
    <property type="match status" value="1"/>
</dbReference>